<accession>A0A448NY68</accession>
<keyword evidence="3" id="KW-1185">Reference proteome</keyword>
<dbReference type="AlphaFoldDB" id="A0A448NY68"/>
<protein>
    <submittedName>
        <fullName evidence="2">Uncharacterized protein</fullName>
    </submittedName>
</protein>
<evidence type="ECO:0000256" key="1">
    <source>
        <dbReference type="SAM" id="MobiDB-lite"/>
    </source>
</evidence>
<name>A0A448NY68_9ACTN</name>
<feature type="region of interest" description="Disordered" evidence="1">
    <location>
        <begin position="1"/>
        <end position="26"/>
    </location>
</feature>
<reference evidence="2 3" key="1">
    <citation type="submission" date="2018-12" db="EMBL/GenBank/DDBJ databases">
        <authorList>
            <consortium name="Pathogen Informatics"/>
        </authorList>
    </citation>
    <scope>NUCLEOTIDE SEQUENCE [LARGE SCALE GENOMIC DNA]</scope>
    <source>
        <strain evidence="2 3">NCTC13652</strain>
    </source>
</reference>
<dbReference type="EMBL" id="LR134473">
    <property type="protein sequence ID" value="VEI02867.1"/>
    <property type="molecule type" value="Genomic_DNA"/>
</dbReference>
<evidence type="ECO:0000313" key="2">
    <source>
        <dbReference type="EMBL" id="VEI02867.1"/>
    </source>
</evidence>
<organism evidence="2 3">
    <name type="scientific">Acidipropionibacterium jensenii</name>
    <dbReference type="NCBI Taxonomy" id="1749"/>
    <lineage>
        <taxon>Bacteria</taxon>
        <taxon>Bacillati</taxon>
        <taxon>Actinomycetota</taxon>
        <taxon>Actinomycetes</taxon>
        <taxon>Propionibacteriales</taxon>
        <taxon>Propionibacteriaceae</taxon>
        <taxon>Acidipropionibacterium</taxon>
    </lineage>
</organism>
<feature type="compositionally biased region" description="Low complexity" evidence="1">
    <location>
        <begin position="10"/>
        <end position="26"/>
    </location>
</feature>
<sequence length="235" mass="24707">MTTLTTSSLAPQAAAESPTGAAAAPAEPTAITAATSGFWFYDIESLSNAFTLCGLTAVPGHTPRLDVFAQIDDADLRGRLVPAELALAIRRGNPGLPSQARIAVHDLGDPGQVAYLAGILGVSDADPVCDPDASSSYPAGLRPRCDTDPGYHPRHDPFLAGYNSANYDLTMLAQYLSEAYHQFWDIPMRTRSAGRGQHVGGAHPAEPPVLENREPALGDAPVNGVERVSDHLTGL</sequence>
<dbReference type="RefSeq" id="WP_232020995.1">
    <property type="nucleotide sequence ID" value="NZ_JAKDOF010000029.1"/>
</dbReference>
<feature type="region of interest" description="Disordered" evidence="1">
    <location>
        <begin position="194"/>
        <end position="235"/>
    </location>
</feature>
<dbReference type="Proteomes" id="UP000277858">
    <property type="component" value="Chromosome"/>
</dbReference>
<gene>
    <name evidence="2" type="ORF">NCTC13652_01060</name>
</gene>
<proteinExistence type="predicted"/>
<evidence type="ECO:0000313" key="3">
    <source>
        <dbReference type="Proteomes" id="UP000277858"/>
    </source>
</evidence>